<reference evidence="1 2" key="1">
    <citation type="submission" date="2019-11" db="EMBL/GenBank/DDBJ databases">
        <title>Whole genome sequence of Oryza granulata.</title>
        <authorList>
            <person name="Li W."/>
        </authorList>
    </citation>
    <scope>NUCLEOTIDE SEQUENCE [LARGE SCALE GENOMIC DNA]</scope>
    <source>
        <strain evidence="2">cv. Menghai</strain>
        <tissue evidence="1">Leaf</tissue>
    </source>
</reference>
<protein>
    <submittedName>
        <fullName evidence="1">Uncharacterized protein</fullName>
    </submittedName>
</protein>
<dbReference type="AlphaFoldDB" id="A0A6G1CIK6"/>
<sequence length="63" mass="7168">MVSSQVKSKLISQRKQQEEMSGNYRYMHNAILVGLPGNWQPVNGLACLHISERETASKTEVFF</sequence>
<evidence type="ECO:0000313" key="1">
    <source>
        <dbReference type="EMBL" id="KAF0900328.1"/>
    </source>
</evidence>
<dbReference type="EMBL" id="SPHZ02000009">
    <property type="protein sequence ID" value="KAF0900328.1"/>
    <property type="molecule type" value="Genomic_DNA"/>
</dbReference>
<dbReference type="Proteomes" id="UP000479710">
    <property type="component" value="Unassembled WGS sequence"/>
</dbReference>
<proteinExistence type="predicted"/>
<name>A0A6G1CIK6_9ORYZ</name>
<accession>A0A6G1CIK6</accession>
<organism evidence="1 2">
    <name type="scientific">Oryza meyeriana var. granulata</name>
    <dbReference type="NCBI Taxonomy" id="110450"/>
    <lineage>
        <taxon>Eukaryota</taxon>
        <taxon>Viridiplantae</taxon>
        <taxon>Streptophyta</taxon>
        <taxon>Embryophyta</taxon>
        <taxon>Tracheophyta</taxon>
        <taxon>Spermatophyta</taxon>
        <taxon>Magnoliopsida</taxon>
        <taxon>Liliopsida</taxon>
        <taxon>Poales</taxon>
        <taxon>Poaceae</taxon>
        <taxon>BOP clade</taxon>
        <taxon>Oryzoideae</taxon>
        <taxon>Oryzeae</taxon>
        <taxon>Oryzinae</taxon>
        <taxon>Oryza</taxon>
        <taxon>Oryza meyeriana</taxon>
    </lineage>
</organism>
<evidence type="ECO:0000313" key="2">
    <source>
        <dbReference type="Proteomes" id="UP000479710"/>
    </source>
</evidence>
<keyword evidence="2" id="KW-1185">Reference proteome</keyword>
<comment type="caution">
    <text evidence="1">The sequence shown here is derived from an EMBL/GenBank/DDBJ whole genome shotgun (WGS) entry which is preliminary data.</text>
</comment>
<gene>
    <name evidence="1" type="ORF">E2562_030616</name>
</gene>